<evidence type="ECO:0000256" key="1">
    <source>
        <dbReference type="SAM" id="MobiDB-lite"/>
    </source>
</evidence>
<sequence>MFSDPQAVTVSGSAKSLNRTSSTENGGKFASPARDYLLSVTHQYGRRHRHTARLQFDSLVANPLVSGQNVNQSMTALLTIDVPPGYDTATAKAVVDGFMANLSATSGANITKLIGGEG</sequence>
<proteinExistence type="predicted"/>
<reference evidence="2" key="1">
    <citation type="submission" date="2019-05" db="EMBL/GenBank/DDBJ databases">
        <title>Metatranscriptomic reconstruction reveals RNA viruses with the potential to shape carbon cycling in soil.</title>
        <authorList>
            <person name="Starr E.P."/>
            <person name="Nuccio E."/>
            <person name="Pett-Ridge J."/>
            <person name="Banfield J.F."/>
            <person name="Firestone M.K."/>
        </authorList>
    </citation>
    <scope>NUCLEOTIDE SEQUENCE</scope>
    <source>
        <strain evidence="2">H2_Rhizo_31_scaffold_2154_e_2195</strain>
    </source>
</reference>
<feature type="compositionally biased region" description="Polar residues" evidence="1">
    <location>
        <begin position="1"/>
        <end position="25"/>
    </location>
</feature>
<feature type="region of interest" description="Disordered" evidence="1">
    <location>
        <begin position="1"/>
        <end position="30"/>
    </location>
</feature>
<protein>
    <submittedName>
        <fullName evidence="2">Uncharacterized protein</fullName>
    </submittedName>
</protein>
<accession>A0A514D0A8</accession>
<name>A0A514D0A8_9VIRU</name>
<evidence type="ECO:0000313" key="2">
    <source>
        <dbReference type="EMBL" id="QDH87046.1"/>
    </source>
</evidence>
<dbReference type="EMBL" id="MN033116">
    <property type="protein sequence ID" value="QDH87046.1"/>
    <property type="molecule type" value="Genomic_RNA"/>
</dbReference>
<gene>
    <name evidence="2" type="ORF">H2Rhizo312154e2195_000003</name>
</gene>
<organism evidence="2">
    <name type="scientific">Leviviridae sp</name>
    <dbReference type="NCBI Taxonomy" id="2027243"/>
    <lineage>
        <taxon>Viruses</taxon>
        <taxon>Riboviria</taxon>
        <taxon>Orthornavirae</taxon>
        <taxon>Lenarviricota</taxon>
        <taxon>Leviviricetes</taxon>
        <taxon>Norzivirales</taxon>
        <taxon>Fiersviridae</taxon>
    </lineage>
</organism>